<evidence type="ECO:0000256" key="1">
    <source>
        <dbReference type="ARBA" id="ARBA00001933"/>
    </source>
</evidence>
<evidence type="ECO:0000256" key="12">
    <source>
        <dbReference type="PIRSR" id="PIRSR000412-50"/>
    </source>
</evidence>
<evidence type="ECO:0000256" key="10">
    <source>
        <dbReference type="ARBA" id="ARBA00054606"/>
    </source>
</evidence>
<dbReference type="GO" id="GO:0030170">
    <property type="term" value="F:pyridoxal phosphate binding"/>
    <property type="evidence" value="ECO:0007669"/>
    <property type="project" value="UniProtKB-UniRule"/>
</dbReference>
<dbReference type="InterPro" id="IPR015422">
    <property type="entry name" value="PyrdxlP-dep_Trfase_small"/>
</dbReference>
<dbReference type="AlphaFoldDB" id="A0A9D1UP38"/>
<keyword evidence="8 11" id="KW-0808">Transferase</keyword>
<dbReference type="GO" id="GO:0005829">
    <property type="term" value="C:cytosol"/>
    <property type="evidence" value="ECO:0007669"/>
    <property type="project" value="TreeGrafter"/>
</dbReference>
<dbReference type="GO" id="GO:0035999">
    <property type="term" value="P:tetrahydrofolate interconversion"/>
    <property type="evidence" value="ECO:0007669"/>
    <property type="project" value="UniProtKB-UniRule"/>
</dbReference>
<evidence type="ECO:0000313" key="15">
    <source>
        <dbReference type="Proteomes" id="UP000824192"/>
    </source>
</evidence>
<comment type="pathway">
    <text evidence="11">Amino-acid biosynthesis; glycine biosynthesis; glycine from L-serine: step 1/1.</text>
</comment>
<dbReference type="Gene3D" id="3.90.1150.10">
    <property type="entry name" value="Aspartate Aminotransferase, domain 1"/>
    <property type="match status" value="1"/>
</dbReference>
<evidence type="ECO:0000256" key="5">
    <source>
        <dbReference type="ARBA" id="ARBA00022490"/>
    </source>
</evidence>
<dbReference type="PIRSF" id="PIRSF000412">
    <property type="entry name" value="SHMT"/>
    <property type="match status" value="1"/>
</dbReference>
<dbReference type="Gene3D" id="3.40.640.10">
    <property type="entry name" value="Type I PLP-dependent aspartate aminotransferase-like (Major domain)"/>
    <property type="match status" value="1"/>
</dbReference>
<evidence type="ECO:0000256" key="8">
    <source>
        <dbReference type="ARBA" id="ARBA00022679"/>
    </source>
</evidence>
<dbReference type="HAMAP" id="MF_00051">
    <property type="entry name" value="SHMT"/>
    <property type="match status" value="1"/>
</dbReference>
<evidence type="ECO:0000256" key="7">
    <source>
        <dbReference type="ARBA" id="ARBA00022605"/>
    </source>
</evidence>
<feature type="modified residue" description="N6-(pyridoxal phosphate)lysine" evidence="11 12">
    <location>
        <position position="230"/>
    </location>
</feature>
<evidence type="ECO:0000256" key="11">
    <source>
        <dbReference type="HAMAP-Rule" id="MF_00051"/>
    </source>
</evidence>
<keyword evidence="6 11" id="KW-0554">One-carbon metabolism</keyword>
<comment type="catalytic activity">
    <reaction evidence="11">
        <text>(6R)-5,10-methylene-5,6,7,8-tetrahydrofolate + glycine + H2O = (6S)-5,6,7,8-tetrahydrofolate + L-serine</text>
        <dbReference type="Rhea" id="RHEA:15481"/>
        <dbReference type="ChEBI" id="CHEBI:15377"/>
        <dbReference type="ChEBI" id="CHEBI:15636"/>
        <dbReference type="ChEBI" id="CHEBI:33384"/>
        <dbReference type="ChEBI" id="CHEBI:57305"/>
        <dbReference type="ChEBI" id="CHEBI:57453"/>
        <dbReference type="EC" id="2.1.2.1"/>
    </reaction>
</comment>
<organism evidence="14 15">
    <name type="scientific">Candidatus Flavonifractor merdipullorum</name>
    <dbReference type="NCBI Taxonomy" id="2838590"/>
    <lineage>
        <taxon>Bacteria</taxon>
        <taxon>Bacillati</taxon>
        <taxon>Bacillota</taxon>
        <taxon>Clostridia</taxon>
        <taxon>Eubacteriales</taxon>
        <taxon>Oscillospiraceae</taxon>
        <taxon>Flavonifractor</taxon>
    </lineage>
</organism>
<accession>A0A9D1UP38</accession>
<dbReference type="PROSITE" id="PS00096">
    <property type="entry name" value="SHMT"/>
    <property type="match status" value="1"/>
</dbReference>
<comment type="cofactor">
    <cofactor evidence="1 11 12">
        <name>pyridoxal 5'-phosphate</name>
        <dbReference type="ChEBI" id="CHEBI:597326"/>
    </cofactor>
</comment>
<comment type="caution">
    <text evidence="11">Lacks conserved residue(s) required for the propagation of feature annotation.</text>
</comment>
<dbReference type="GO" id="GO:0019264">
    <property type="term" value="P:glycine biosynthetic process from serine"/>
    <property type="evidence" value="ECO:0007669"/>
    <property type="project" value="UniProtKB-UniRule"/>
</dbReference>
<evidence type="ECO:0000256" key="3">
    <source>
        <dbReference type="ARBA" id="ARBA00006376"/>
    </source>
</evidence>
<dbReference type="EMBL" id="DXGA01000076">
    <property type="protein sequence ID" value="HIW93585.1"/>
    <property type="molecule type" value="Genomic_DNA"/>
</dbReference>
<comment type="function">
    <text evidence="10">Catalyzes the reversible interconversion of serine and glycine with tetrahydrofolate (THF) serving as the one-carbon carrier. This reaction serves as the major source of one-carbon groups required for the biosynthesis of purines, thymidylate, methionine, and other important biomolecules. Also exhibits THF-independent aldolase activity toward beta-hydroxyamino acids, producing glycine and aldehydes, via a retro-aldol mechanism. Thus, is able to catalyze the cleavage of L-allo-threonine.</text>
</comment>
<gene>
    <name evidence="11" type="primary">glyA</name>
    <name evidence="14" type="ORF">H9868_03490</name>
</gene>
<evidence type="ECO:0000259" key="13">
    <source>
        <dbReference type="Pfam" id="PF00464"/>
    </source>
</evidence>
<reference evidence="14" key="1">
    <citation type="journal article" date="2021" name="PeerJ">
        <title>Extensive microbial diversity within the chicken gut microbiome revealed by metagenomics and culture.</title>
        <authorList>
            <person name="Gilroy R."/>
            <person name="Ravi A."/>
            <person name="Getino M."/>
            <person name="Pursley I."/>
            <person name="Horton D.L."/>
            <person name="Alikhan N.F."/>
            <person name="Baker D."/>
            <person name="Gharbi K."/>
            <person name="Hall N."/>
            <person name="Watson M."/>
            <person name="Adriaenssens E.M."/>
            <person name="Foster-Nyarko E."/>
            <person name="Jarju S."/>
            <person name="Secka A."/>
            <person name="Antonio M."/>
            <person name="Oren A."/>
            <person name="Chaudhuri R.R."/>
            <person name="La Ragione R."/>
            <person name="Hildebrand F."/>
            <person name="Pallen M.J."/>
        </authorList>
    </citation>
    <scope>NUCLEOTIDE SEQUENCE</scope>
    <source>
        <strain evidence="14">ChiGjej6B6-1540</strain>
    </source>
</reference>
<comment type="caution">
    <text evidence="14">The sequence shown here is derived from an EMBL/GenBank/DDBJ whole genome shotgun (WGS) entry which is preliminary data.</text>
</comment>
<keyword evidence="9 11" id="KW-0663">Pyridoxal phosphate</keyword>
<feature type="binding site" evidence="11">
    <location>
        <position position="244"/>
    </location>
    <ligand>
        <name>(6S)-5,6,7,8-tetrahydrofolate</name>
        <dbReference type="ChEBI" id="CHEBI:57453"/>
    </ligand>
</feature>
<dbReference type="InterPro" id="IPR001085">
    <property type="entry name" value="Ser_HO-MeTrfase"/>
</dbReference>
<evidence type="ECO:0000256" key="2">
    <source>
        <dbReference type="ARBA" id="ARBA00004496"/>
    </source>
</evidence>
<sequence length="413" mass="44840">MVKEWMDFVAAHDPAVGEAIRAEYERQRRNIELIASENFVSEAVLAAAGSVLTNKYAEGYPGKRYYGGCQCVDVVENIARDRACQLFGAEHANVQPHSGAQANYAVYQALCQTGDTVLGMDLANGGHLTHGSPVNFSGKNYNIVSYGLNEKGYIDYDQVRDLAKKHQPRMILAGASAYPRIIDFKTFADIAHEVGAYLFVDMAHIAGLVATGLHPSPVPYADVVSTTTHKTLRGPRGGMILCKEELAKKIDSAIFPGSQGGPLEHIIAAKAVALGEALKPEFKTYQQQIIKNASALAQSLMHEGFDLVSGGTDNHLMLVDLRRAGVTGKELEHRLDEVNITVNKNAIPNDPEKPFVTSGIRVGTPAATTRGLKEEDMTLIGKLIWRAATDFEGNQDALRAAVASITEKYPLYE</sequence>
<evidence type="ECO:0000256" key="9">
    <source>
        <dbReference type="ARBA" id="ARBA00022898"/>
    </source>
</evidence>
<comment type="subunit">
    <text evidence="4 11">Homodimer.</text>
</comment>
<evidence type="ECO:0000256" key="6">
    <source>
        <dbReference type="ARBA" id="ARBA00022563"/>
    </source>
</evidence>
<dbReference type="InterPro" id="IPR039429">
    <property type="entry name" value="SHMT-like_dom"/>
</dbReference>
<dbReference type="PANTHER" id="PTHR11680:SF35">
    <property type="entry name" value="SERINE HYDROXYMETHYLTRANSFERASE 1"/>
    <property type="match status" value="1"/>
</dbReference>
<evidence type="ECO:0000256" key="4">
    <source>
        <dbReference type="ARBA" id="ARBA00011738"/>
    </source>
</evidence>
<evidence type="ECO:0000313" key="14">
    <source>
        <dbReference type="EMBL" id="HIW93585.1"/>
    </source>
</evidence>
<dbReference type="CDD" id="cd00378">
    <property type="entry name" value="SHMT"/>
    <property type="match status" value="1"/>
</dbReference>
<dbReference type="InterPro" id="IPR015424">
    <property type="entry name" value="PyrdxlP-dep_Trfase"/>
</dbReference>
<dbReference type="InterPro" id="IPR015421">
    <property type="entry name" value="PyrdxlP-dep_Trfase_major"/>
</dbReference>
<feature type="site" description="Plays an important role in substrate specificity" evidence="11">
    <location>
        <position position="229"/>
    </location>
</feature>
<dbReference type="Proteomes" id="UP000824192">
    <property type="component" value="Unassembled WGS sequence"/>
</dbReference>
<keyword evidence="7 11" id="KW-0028">Amino-acid biosynthesis</keyword>
<proteinExistence type="inferred from homology"/>
<dbReference type="FunFam" id="3.40.640.10:FF:000001">
    <property type="entry name" value="Serine hydroxymethyltransferase"/>
    <property type="match status" value="1"/>
</dbReference>
<dbReference type="SUPFAM" id="SSF53383">
    <property type="entry name" value="PLP-dependent transferases"/>
    <property type="match status" value="1"/>
</dbReference>
<feature type="domain" description="Serine hydroxymethyltransferase-like" evidence="13">
    <location>
        <begin position="10"/>
        <end position="384"/>
    </location>
</feature>
<dbReference type="PANTHER" id="PTHR11680">
    <property type="entry name" value="SERINE HYDROXYMETHYLTRANSFERASE"/>
    <property type="match status" value="1"/>
</dbReference>
<comment type="pathway">
    <text evidence="11">One-carbon metabolism; tetrahydrofolate interconversion.</text>
</comment>
<reference evidence="14" key="2">
    <citation type="submission" date="2021-04" db="EMBL/GenBank/DDBJ databases">
        <authorList>
            <person name="Gilroy R."/>
        </authorList>
    </citation>
    <scope>NUCLEOTIDE SEQUENCE</scope>
    <source>
        <strain evidence="14">ChiGjej6B6-1540</strain>
    </source>
</reference>
<dbReference type="InterPro" id="IPR019798">
    <property type="entry name" value="Ser_HO-MeTrfase_PLP_BS"/>
</dbReference>
<comment type="similarity">
    <text evidence="3 11">Belongs to the SHMT family.</text>
</comment>
<dbReference type="EC" id="2.1.2.1" evidence="11"/>
<keyword evidence="5 11" id="KW-0963">Cytoplasm</keyword>
<protein>
    <recommendedName>
        <fullName evidence="11">Serine hydroxymethyltransferase</fullName>
        <shortName evidence="11">SHMT</shortName>
        <shortName evidence="11">Serine methylase</shortName>
        <ecNumber evidence="11">2.1.2.1</ecNumber>
    </recommendedName>
</protein>
<comment type="subcellular location">
    <subcellularLocation>
        <location evidence="2 11">Cytoplasm</location>
    </subcellularLocation>
</comment>
<feature type="binding site" evidence="11">
    <location>
        <position position="122"/>
    </location>
    <ligand>
        <name>(6S)-5,6,7,8-tetrahydrofolate</name>
        <dbReference type="ChEBI" id="CHEBI:57453"/>
    </ligand>
</feature>
<name>A0A9D1UP38_9FIRM</name>
<dbReference type="InterPro" id="IPR049943">
    <property type="entry name" value="Ser_HO-MeTrfase-like"/>
</dbReference>
<dbReference type="Pfam" id="PF00464">
    <property type="entry name" value="SHMT"/>
    <property type="match status" value="1"/>
</dbReference>
<dbReference type="GO" id="GO:0004372">
    <property type="term" value="F:glycine hydroxymethyltransferase activity"/>
    <property type="evidence" value="ECO:0007669"/>
    <property type="project" value="UniProtKB-UniRule"/>
</dbReference>
<feature type="binding site" evidence="11">
    <location>
        <begin position="126"/>
        <end position="128"/>
    </location>
    <ligand>
        <name>(6S)-5,6,7,8-tetrahydrofolate</name>
        <dbReference type="ChEBI" id="CHEBI:57453"/>
    </ligand>
</feature>
<dbReference type="NCBIfam" id="NF000586">
    <property type="entry name" value="PRK00011.1"/>
    <property type="match status" value="1"/>
</dbReference>